<dbReference type="NCBIfam" id="TIGR02341">
    <property type="entry name" value="chap_CCT_beta"/>
    <property type="match status" value="1"/>
</dbReference>
<dbReference type="FunFam" id="3.50.7.10:FF:000002">
    <property type="entry name" value="T-complex protein 1 subunit beta"/>
    <property type="match status" value="1"/>
</dbReference>
<dbReference type="InterPro" id="IPR012716">
    <property type="entry name" value="Chap_CCT_beta"/>
</dbReference>
<dbReference type="Pfam" id="PF00118">
    <property type="entry name" value="Cpn60_TCP1"/>
    <property type="match status" value="1"/>
</dbReference>
<evidence type="ECO:0000313" key="11">
    <source>
        <dbReference type="Proteomes" id="UP000054342"/>
    </source>
</evidence>
<keyword evidence="4" id="KW-0963">Cytoplasm</keyword>
<evidence type="ECO:0000256" key="8">
    <source>
        <dbReference type="ARBA" id="ARBA00033237"/>
    </source>
</evidence>
<accession>A0A0D2C9P7</accession>
<dbReference type="PROSITE" id="PS00750">
    <property type="entry name" value="TCP1_1"/>
    <property type="match status" value="1"/>
</dbReference>
<reference evidence="10 11" key="1">
    <citation type="submission" date="2015-01" db="EMBL/GenBank/DDBJ databases">
        <title>The Genome Sequence of Exophiala xenobiotica CBS118157.</title>
        <authorList>
            <consortium name="The Broad Institute Genomics Platform"/>
            <person name="Cuomo C."/>
            <person name="de Hoog S."/>
            <person name="Gorbushina A."/>
            <person name="Stielow B."/>
            <person name="Teixiera M."/>
            <person name="Abouelleil A."/>
            <person name="Chapman S.B."/>
            <person name="Priest M."/>
            <person name="Young S.K."/>
            <person name="Wortman J."/>
            <person name="Nusbaum C."/>
            <person name="Birren B."/>
        </authorList>
    </citation>
    <scope>NUCLEOTIDE SEQUENCE [LARGE SCALE GENOMIC DNA]</scope>
    <source>
        <strain evidence="10 11">CBS 118157</strain>
    </source>
</reference>
<dbReference type="InterPro" id="IPR027410">
    <property type="entry name" value="TCP-1-like_intermed_sf"/>
</dbReference>
<dbReference type="HOGENOM" id="CLU_008891_6_2_1"/>
<dbReference type="PANTHER" id="PTHR11353">
    <property type="entry name" value="CHAPERONIN"/>
    <property type="match status" value="1"/>
</dbReference>
<evidence type="ECO:0000256" key="9">
    <source>
        <dbReference type="RuleBase" id="RU004187"/>
    </source>
</evidence>
<dbReference type="PROSITE" id="PS00995">
    <property type="entry name" value="TCP1_3"/>
    <property type="match status" value="1"/>
</dbReference>
<protein>
    <recommendedName>
        <fullName evidence="8">CCT-beta</fullName>
    </recommendedName>
</protein>
<keyword evidence="7 9" id="KW-0143">Chaperone</keyword>
<evidence type="ECO:0000256" key="5">
    <source>
        <dbReference type="ARBA" id="ARBA00022741"/>
    </source>
</evidence>
<dbReference type="InterPro" id="IPR002194">
    <property type="entry name" value="Chaperonin_TCP-1_CS"/>
</dbReference>
<dbReference type="GO" id="GO:0016887">
    <property type="term" value="F:ATP hydrolysis activity"/>
    <property type="evidence" value="ECO:0007669"/>
    <property type="project" value="InterPro"/>
</dbReference>
<dbReference type="SUPFAM" id="SSF48592">
    <property type="entry name" value="GroEL equatorial domain-like"/>
    <property type="match status" value="1"/>
</dbReference>
<keyword evidence="11" id="KW-1185">Reference proteome</keyword>
<gene>
    <name evidence="10" type="ORF">PV05_01801</name>
</gene>
<evidence type="ECO:0000256" key="1">
    <source>
        <dbReference type="ARBA" id="ARBA00004496"/>
    </source>
</evidence>
<keyword evidence="6 9" id="KW-0067">ATP-binding</keyword>
<dbReference type="InterPro" id="IPR053374">
    <property type="entry name" value="TCP-1_chaperonin"/>
</dbReference>
<dbReference type="Proteomes" id="UP000054342">
    <property type="component" value="Unassembled WGS sequence"/>
</dbReference>
<dbReference type="RefSeq" id="XP_013322295.1">
    <property type="nucleotide sequence ID" value="XM_013466841.1"/>
</dbReference>
<evidence type="ECO:0000256" key="2">
    <source>
        <dbReference type="ARBA" id="ARBA00008020"/>
    </source>
</evidence>
<dbReference type="AlphaFoldDB" id="A0A0D2C9P7"/>
<name>A0A0D2C9P7_9EURO</name>
<evidence type="ECO:0000256" key="3">
    <source>
        <dbReference type="ARBA" id="ARBA00011531"/>
    </source>
</evidence>
<dbReference type="InterPro" id="IPR017998">
    <property type="entry name" value="Chaperone_TCP-1"/>
</dbReference>
<sequence length="530" mass="57369">MAMNNPTQIFADDVQEEKGENARLSAFVGAIAVGDLVKSTLGPKGMDKILQSASTGEIMVTNDGATILKSIALDNAAAKVLVNISKVQDDEVGDGTTSVTVLAAELLREAEQLVNHHIHPQTIIEGYRLASQAALSALEKSAVDNSKNPDLFRRDLQSIARTTLSSKVLSQDRDKFANLACEAVLRLKGSTDLNHIQIIKKAGGKLSDSYLDEGFILDKKVGVNQPKRLENAKILVANTAMDTDKVKIWASRMKVGSPKELAELEKAEREKMRQKVERIKAHGINCFINRQLIYNWPEQLFTEAGIVSIEHADFDGVERLALVTGGEIASTFDHPDQVKLGHCDLIEEVIIGEDTLIKFSGVAAGEACTIVLRGATEQLLDEAERSLHDALAVLSQTIKEPRVTLGGGCAEMVMAKAVDSLAQQVGGKKRIAIDSFATALRQLPTILADNAGLDSSALVSELRSEVYRGMMNSGLDLLTPGGGITDMRELGVIESYKLKKAVVSSASEAAELLLRVDNIIRAAPRRRERM</sequence>
<dbReference type="CDD" id="cd03336">
    <property type="entry name" value="TCP1_beta"/>
    <property type="match status" value="1"/>
</dbReference>
<comment type="subunit">
    <text evidence="3">Heterooligomeric complex of about 850 to 900 kDa that forms two stacked rings, 12 to 16 nm in diameter.</text>
</comment>
<organism evidence="10 11">
    <name type="scientific">Exophiala xenobiotica</name>
    <dbReference type="NCBI Taxonomy" id="348802"/>
    <lineage>
        <taxon>Eukaryota</taxon>
        <taxon>Fungi</taxon>
        <taxon>Dikarya</taxon>
        <taxon>Ascomycota</taxon>
        <taxon>Pezizomycotina</taxon>
        <taxon>Eurotiomycetes</taxon>
        <taxon>Chaetothyriomycetidae</taxon>
        <taxon>Chaetothyriales</taxon>
        <taxon>Herpotrichiellaceae</taxon>
        <taxon>Exophiala</taxon>
    </lineage>
</organism>
<dbReference type="Gene3D" id="1.10.560.10">
    <property type="entry name" value="GroEL-like equatorial domain"/>
    <property type="match status" value="1"/>
</dbReference>
<dbReference type="PRINTS" id="PR00304">
    <property type="entry name" value="TCOMPLEXTCP1"/>
</dbReference>
<dbReference type="FunFam" id="1.10.560.10:FF:000045">
    <property type="entry name" value="T-complex protein 1 subunit eta"/>
    <property type="match status" value="1"/>
</dbReference>
<dbReference type="STRING" id="348802.A0A0D2C9P7"/>
<dbReference type="PROSITE" id="PS00751">
    <property type="entry name" value="TCP1_2"/>
    <property type="match status" value="1"/>
</dbReference>
<evidence type="ECO:0000256" key="7">
    <source>
        <dbReference type="ARBA" id="ARBA00023186"/>
    </source>
</evidence>
<dbReference type="GeneID" id="25323709"/>
<dbReference type="EMBL" id="KN847317">
    <property type="protein sequence ID" value="KIW61711.1"/>
    <property type="molecule type" value="Genomic_DNA"/>
</dbReference>
<dbReference type="GO" id="GO:0140662">
    <property type="term" value="F:ATP-dependent protein folding chaperone"/>
    <property type="evidence" value="ECO:0007669"/>
    <property type="project" value="InterPro"/>
</dbReference>
<dbReference type="SUPFAM" id="SSF52029">
    <property type="entry name" value="GroEL apical domain-like"/>
    <property type="match status" value="1"/>
</dbReference>
<dbReference type="GO" id="GO:0005832">
    <property type="term" value="C:chaperonin-containing T-complex"/>
    <property type="evidence" value="ECO:0007669"/>
    <property type="project" value="InterPro"/>
</dbReference>
<comment type="subcellular location">
    <subcellularLocation>
        <location evidence="1">Cytoplasm</location>
    </subcellularLocation>
</comment>
<proteinExistence type="inferred from homology"/>
<dbReference type="Gene3D" id="3.50.7.10">
    <property type="entry name" value="GroEL"/>
    <property type="match status" value="1"/>
</dbReference>
<evidence type="ECO:0000256" key="6">
    <source>
        <dbReference type="ARBA" id="ARBA00022840"/>
    </source>
</evidence>
<keyword evidence="5 9" id="KW-0547">Nucleotide-binding</keyword>
<evidence type="ECO:0000256" key="4">
    <source>
        <dbReference type="ARBA" id="ARBA00022490"/>
    </source>
</evidence>
<evidence type="ECO:0000313" key="10">
    <source>
        <dbReference type="EMBL" id="KIW61711.1"/>
    </source>
</evidence>
<dbReference type="GO" id="GO:0005524">
    <property type="term" value="F:ATP binding"/>
    <property type="evidence" value="ECO:0007669"/>
    <property type="project" value="UniProtKB-KW"/>
</dbReference>
<dbReference type="OrthoDB" id="10248520at2759"/>
<dbReference type="GO" id="GO:0051082">
    <property type="term" value="F:unfolded protein binding"/>
    <property type="evidence" value="ECO:0007669"/>
    <property type="project" value="InterPro"/>
</dbReference>
<dbReference type="Gene3D" id="3.30.260.10">
    <property type="entry name" value="TCP-1-like chaperonin intermediate domain"/>
    <property type="match status" value="1"/>
</dbReference>
<dbReference type="NCBIfam" id="NF041083">
    <property type="entry name" value="thermosome_beta"/>
    <property type="match status" value="1"/>
</dbReference>
<dbReference type="InterPro" id="IPR027409">
    <property type="entry name" value="GroEL-like_apical_dom_sf"/>
</dbReference>
<dbReference type="InterPro" id="IPR027413">
    <property type="entry name" value="GROEL-like_equatorial_sf"/>
</dbReference>
<comment type="similarity">
    <text evidence="2 9">Belongs to the TCP-1 chaperonin family.</text>
</comment>
<dbReference type="InterPro" id="IPR002423">
    <property type="entry name" value="Cpn60/GroEL/TCP-1"/>
</dbReference>
<dbReference type="SUPFAM" id="SSF54849">
    <property type="entry name" value="GroEL-intermediate domain like"/>
    <property type="match status" value="1"/>
</dbReference>